<reference evidence="4" key="1">
    <citation type="submission" date="2017-02" db="UniProtKB">
        <authorList>
            <consortium name="WormBaseParasite"/>
        </authorList>
    </citation>
    <scope>IDENTIFICATION</scope>
</reference>
<feature type="transmembrane region" description="Helical" evidence="1">
    <location>
        <begin position="12"/>
        <end position="31"/>
    </location>
</feature>
<organism evidence="4">
    <name type="scientific">Nippostrongylus brasiliensis</name>
    <name type="common">Rat hookworm</name>
    <dbReference type="NCBI Taxonomy" id="27835"/>
    <lineage>
        <taxon>Eukaryota</taxon>
        <taxon>Metazoa</taxon>
        <taxon>Ecdysozoa</taxon>
        <taxon>Nematoda</taxon>
        <taxon>Chromadorea</taxon>
        <taxon>Rhabditida</taxon>
        <taxon>Rhabditina</taxon>
        <taxon>Rhabditomorpha</taxon>
        <taxon>Strongyloidea</taxon>
        <taxon>Heligmosomidae</taxon>
        <taxon>Nippostrongylus</taxon>
    </lineage>
</organism>
<dbReference type="EMBL" id="UYSL01020514">
    <property type="protein sequence ID" value="VDL74970.1"/>
    <property type="molecule type" value="Genomic_DNA"/>
</dbReference>
<feature type="transmembrane region" description="Helical" evidence="1">
    <location>
        <begin position="113"/>
        <end position="133"/>
    </location>
</feature>
<dbReference type="PANTHER" id="PTHR23021">
    <property type="entry name" value="SERPENTINE RECEPTOR, CLASS T"/>
    <property type="match status" value="1"/>
</dbReference>
<accession>A0A0N4Y5S8</accession>
<reference evidence="2 3" key="2">
    <citation type="submission" date="2018-11" db="EMBL/GenBank/DDBJ databases">
        <authorList>
            <consortium name="Pathogen Informatics"/>
        </authorList>
    </citation>
    <scope>NUCLEOTIDE SEQUENCE [LARGE SCALE GENOMIC DNA]</scope>
</reference>
<evidence type="ECO:0000313" key="4">
    <source>
        <dbReference type="WBParaSite" id="NBR_0001138001-mRNA-1"/>
    </source>
</evidence>
<dbReference type="Pfam" id="PF10321">
    <property type="entry name" value="7TM_GPCR_Srt"/>
    <property type="match status" value="2"/>
</dbReference>
<evidence type="ECO:0000313" key="3">
    <source>
        <dbReference type="Proteomes" id="UP000271162"/>
    </source>
</evidence>
<protein>
    <submittedName>
        <fullName evidence="4">G_PROTEIN_RECEP_F2_4 domain-containing protein</fullName>
    </submittedName>
</protein>
<feature type="transmembrane region" description="Helical" evidence="1">
    <location>
        <begin position="78"/>
        <end position="101"/>
    </location>
</feature>
<sequence>MFTASRKNDILALFGMAAIGICGLMTGVLWIVGANYCTHPNTIFISGCIAIGLWGGSCLASYILALNRVLDICNSSGLALYLVQTSSICLMNFLSALLYVYMELLPSPQYFGLIGHLFWILGHGTPVVIYMFCNATIRREVNKMYAKFKPASKGEQSTTNGALSIGGAWAQRTRSI</sequence>
<gene>
    <name evidence="2" type="ORF">NBR_LOCUS11381</name>
</gene>
<name>A0A0N4Y5S8_NIPBR</name>
<dbReference type="STRING" id="27835.A0A0N4Y5S8"/>
<dbReference type="InterPro" id="IPR019425">
    <property type="entry name" value="7TM_GPCR_serpentine_rcpt_Srt"/>
</dbReference>
<dbReference type="WBParaSite" id="NBR_0001138001-mRNA-1">
    <property type="protein sequence ID" value="NBR_0001138001-mRNA-1"/>
    <property type="gene ID" value="NBR_0001138001"/>
</dbReference>
<evidence type="ECO:0000256" key="1">
    <source>
        <dbReference type="SAM" id="Phobius"/>
    </source>
</evidence>
<proteinExistence type="predicted"/>
<keyword evidence="3" id="KW-1185">Reference proteome</keyword>
<dbReference type="PANTHER" id="PTHR23021:SF90">
    <property type="entry name" value="SERPENTINE RECEPTOR, CLASS T"/>
    <property type="match status" value="1"/>
</dbReference>
<dbReference type="AlphaFoldDB" id="A0A0N4Y5S8"/>
<keyword evidence="1" id="KW-0812">Transmembrane</keyword>
<keyword evidence="1" id="KW-1133">Transmembrane helix</keyword>
<evidence type="ECO:0000313" key="2">
    <source>
        <dbReference type="EMBL" id="VDL74970.1"/>
    </source>
</evidence>
<dbReference type="Proteomes" id="UP000271162">
    <property type="component" value="Unassembled WGS sequence"/>
</dbReference>
<feature type="transmembrane region" description="Helical" evidence="1">
    <location>
        <begin position="43"/>
        <end position="66"/>
    </location>
</feature>
<keyword evidence="1" id="KW-0472">Membrane</keyword>